<dbReference type="Proteomes" id="UP000238701">
    <property type="component" value="Unassembled WGS sequence"/>
</dbReference>
<evidence type="ECO:0000313" key="3">
    <source>
        <dbReference type="Proteomes" id="UP000238701"/>
    </source>
</evidence>
<dbReference type="InterPro" id="IPR001173">
    <property type="entry name" value="Glyco_trans_2-like"/>
</dbReference>
<dbReference type="CDD" id="cd00761">
    <property type="entry name" value="Glyco_tranf_GTA_type"/>
    <property type="match status" value="1"/>
</dbReference>
<dbReference type="PANTHER" id="PTHR43685:SF2">
    <property type="entry name" value="GLYCOSYLTRANSFERASE 2-LIKE DOMAIN-CONTAINING PROTEIN"/>
    <property type="match status" value="1"/>
</dbReference>
<dbReference type="GO" id="GO:0016740">
    <property type="term" value="F:transferase activity"/>
    <property type="evidence" value="ECO:0007669"/>
    <property type="project" value="UniProtKB-KW"/>
</dbReference>
<dbReference type="Gene3D" id="3.90.550.10">
    <property type="entry name" value="Spore Coat Polysaccharide Biosynthesis Protein SpsA, Chain A"/>
    <property type="match status" value="1"/>
</dbReference>
<name>A0A2U3L1V9_9BACT</name>
<dbReference type="InterPro" id="IPR050834">
    <property type="entry name" value="Glycosyltransf_2"/>
</dbReference>
<proteinExistence type="predicted"/>
<dbReference type="EMBL" id="OMOD01000157">
    <property type="protein sequence ID" value="SPF45878.1"/>
    <property type="molecule type" value="Genomic_DNA"/>
</dbReference>
<feature type="domain" description="Glycosyltransferase 2-like" evidence="1">
    <location>
        <begin position="3"/>
        <end position="129"/>
    </location>
</feature>
<dbReference type="PANTHER" id="PTHR43685">
    <property type="entry name" value="GLYCOSYLTRANSFERASE"/>
    <property type="match status" value="1"/>
</dbReference>
<evidence type="ECO:0000259" key="1">
    <source>
        <dbReference type="Pfam" id="PF00535"/>
    </source>
</evidence>
<protein>
    <submittedName>
        <fullName evidence="2">Glycosyl transferase family 2</fullName>
    </submittedName>
</protein>
<dbReference type="Pfam" id="PF00535">
    <property type="entry name" value="Glycos_transf_2"/>
    <property type="match status" value="1"/>
</dbReference>
<sequence length="299" mass="34254">MLSVVICTHNPRRDYFQRCLDGLKCQTLPYENWELIVIDNRSDEPVGSWVDPSWHPIARIVREEKLGLTPARLRGIHECKGDPLVFVDDDNVLDPAFLETTVKIAGEKQFLGAWSGQCRPEFEQQPPEWTRRYWGLLAIREFERDSWSNLPHLTETLPIGAGLCVRREVALHYLHLHDSGQRSFQTDRTGRLLFSCGDHDLAACACDVGLGTGSLAALKLTHLMRPERFTAEYLARLFEGTSYSGAIVNYFRGLRPVRRSALRRLVDFIRLMRLKEPHRGILKAESRGRARAAEYLSKQ</sequence>
<dbReference type="AlphaFoldDB" id="A0A2U3L1V9"/>
<gene>
    <name evidence="2" type="ORF">SBA1_610008</name>
</gene>
<reference evidence="3" key="1">
    <citation type="submission" date="2018-02" db="EMBL/GenBank/DDBJ databases">
        <authorList>
            <person name="Hausmann B."/>
        </authorList>
    </citation>
    <scope>NUCLEOTIDE SEQUENCE [LARGE SCALE GENOMIC DNA]</scope>
    <source>
        <strain evidence="3">Peat soil MAG SbA1</strain>
    </source>
</reference>
<dbReference type="OrthoDB" id="114108at2"/>
<accession>A0A2U3L1V9</accession>
<dbReference type="InterPro" id="IPR029044">
    <property type="entry name" value="Nucleotide-diphossugar_trans"/>
</dbReference>
<evidence type="ECO:0000313" key="2">
    <source>
        <dbReference type="EMBL" id="SPF45878.1"/>
    </source>
</evidence>
<dbReference type="SUPFAM" id="SSF53448">
    <property type="entry name" value="Nucleotide-diphospho-sugar transferases"/>
    <property type="match status" value="1"/>
</dbReference>
<organism evidence="2 3">
    <name type="scientific">Candidatus Sulfotelmatobacter kueseliae</name>
    <dbReference type="NCBI Taxonomy" id="2042962"/>
    <lineage>
        <taxon>Bacteria</taxon>
        <taxon>Pseudomonadati</taxon>
        <taxon>Acidobacteriota</taxon>
        <taxon>Terriglobia</taxon>
        <taxon>Terriglobales</taxon>
        <taxon>Candidatus Korobacteraceae</taxon>
        <taxon>Candidatus Sulfotelmatobacter</taxon>
    </lineage>
</organism>
<keyword evidence="2" id="KW-0808">Transferase</keyword>